<name>A0A2N3XZ73_SACSN</name>
<dbReference type="AlphaFoldDB" id="A0A2N3XZ73"/>
<gene>
    <name evidence="1" type="ORF">A8926_3740</name>
</gene>
<dbReference type="OrthoDB" id="3525196at2"/>
<dbReference type="EMBL" id="PJNB01000001">
    <property type="protein sequence ID" value="PKW15958.1"/>
    <property type="molecule type" value="Genomic_DNA"/>
</dbReference>
<reference evidence="1" key="1">
    <citation type="submission" date="2017-12" db="EMBL/GenBank/DDBJ databases">
        <title>Sequencing the genomes of 1000 Actinobacteria strains.</title>
        <authorList>
            <person name="Klenk H.-P."/>
        </authorList>
    </citation>
    <scope>NUCLEOTIDE SEQUENCE [LARGE SCALE GENOMIC DNA]</scope>
    <source>
        <strain evidence="1">DSM 44228</strain>
    </source>
</reference>
<protein>
    <submittedName>
        <fullName evidence="1">ERF superfamily protein</fullName>
    </submittedName>
</protein>
<keyword evidence="2" id="KW-1185">Reference proteome</keyword>
<sequence>MSDGHRQLPIHEIISQVMSSVRSVAKAQRNRDQGFDFRGIDDVVNAVGPKFREFGVVPAPLLESAAYRDVRTSKDKPARECTVQVRYRFWGPAGDYVDTVVPGEALDMGDKGTAKAMSVAYRIALLQLLTLPTDDRDPDAESYERAEPAAQGDQAAQVRGEIAALAKEKGYGLETIESDFRRVMNGADIRAADVAELAEYKQRLLDYKASEERA</sequence>
<dbReference type="STRING" id="994479.GCA_000194155_03477"/>
<dbReference type="RefSeq" id="WP_010696546.1">
    <property type="nucleotide sequence ID" value="NZ_CP061007.1"/>
</dbReference>
<dbReference type="InterPro" id="IPR007499">
    <property type="entry name" value="ERF_bacteria_virus"/>
</dbReference>
<accession>A0A2N3XZ73</accession>
<evidence type="ECO:0000313" key="2">
    <source>
        <dbReference type="Proteomes" id="UP000233786"/>
    </source>
</evidence>
<dbReference type="Pfam" id="PF04404">
    <property type="entry name" value="ERF"/>
    <property type="match status" value="1"/>
</dbReference>
<evidence type="ECO:0000313" key="1">
    <source>
        <dbReference type="EMBL" id="PKW15958.1"/>
    </source>
</evidence>
<dbReference type="Proteomes" id="UP000233786">
    <property type="component" value="Unassembled WGS sequence"/>
</dbReference>
<comment type="caution">
    <text evidence="1">The sequence shown here is derived from an EMBL/GenBank/DDBJ whole genome shotgun (WGS) entry which is preliminary data.</text>
</comment>
<proteinExistence type="predicted"/>
<organism evidence="1 2">
    <name type="scientific">Saccharopolyspora spinosa</name>
    <dbReference type="NCBI Taxonomy" id="60894"/>
    <lineage>
        <taxon>Bacteria</taxon>
        <taxon>Bacillati</taxon>
        <taxon>Actinomycetota</taxon>
        <taxon>Actinomycetes</taxon>
        <taxon>Pseudonocardiales</taxon>
        <taxon>Pseudonocardiaceae</taxon>
        <taxon>Saccharopolyspora</taxon>
    </lineage>
</organism>